<dbReference type="PANTHER" id="PTHR30273">
    <property type="entry name" value="PERIPLASMIC SIGNAL SENSOR AND SIGMA FACTOR ACTIVATOR FECR-RELATED"/>
    <property type="match status" value="1"/>
</dbReference>
<dbReference type="InterPro" id="IPR006860">
    <property type="entry name" value="FecR"/>
</dbReference>
<feature type="transmembrane region" description="Helical" evidence="1">
    <location>
        <begin position="73"/>
        <end position="91"/>
    </location>
</feature>
<accession>A0ABU2Y368</accession>
<dbReference type="Pfam" id="PF04773">
    <property type="entry name" value="FecR"/>
    <property type="match status" value="1"/>
</dbReference>
<organism evidence="3 4">
    <name type="scientific">Urechidicola vernalis</name>
    <dbReference type="NCBI Taxonomy" id="3075600"/>
    <lineage>
        <taxon>Bacteria</taxon>
        <taxon>Pseudomonadati</taxon>
        <taxon>Bacteroidota</taxon>
        <taxon>Flavobacteriia</taxon>
        <taxon>Flavobacteriales</taxon>
        <taxon>Flavobacteriaceae</taxon>
        <taxon>Urechidicola</taxon>
    </lineage>
</organism>
<dbReference type="PANTHER" id="PTHR30273:SF2">
    <property type="entry name" value="PROTEIN FECR"/>
    <property type="match status" value="1"/>
</dbReference>
<dbReference type="Gene3D" id="3.55.50.30">
    <property type="match status" value="1"/>
</dbReference>
<dbReference type="RefSeq" id="WP_311592534.1">
    <property type="nucleotide sequence ID" value="NZ_JAVRHV010000001.1"/>
</dbReference>
<sequence length="302" mass="34512">MNKEELIKKWLDDDLSAEELKEFQQLDEYESFMKLSEKAKLFSAPNFDSKKVYEKLNTSIDQKRKRIRKNSKWNPILKIAAVLTIGVILYAKFFTSNITTIETFASESSSVKLPDASNVELNAMSTLAFNKNTWSESRQVNLDGEAFFKVAKGSQFDVITSSGVVSVVGTEFSVKNRANYFEVKCFEGKVNVQINDETITLPAGETVRLLNKNIYKSTTHRERPTWMDSFSSFESVPLIEVISEFERQYNLKVYMIESLDTKQLYSGMFVHNNRDMAIKAIALPFGLDYTINKGIVTLDKVE</sequence>
<dbReference type="InterPro" id="IPR012373">
    <property type="entry name" value="Ferrdict_sens_TM"/>
</dbReference>
<keyword evidence="4" id="KW-1185">Reference proteome</keyword>
<gene>
    <name evidence="3" type="ORF">RM519_05285</name>
</gene>
<dbReference type="PIRSF" id="PIRSF018266">
    <property type="entry name" value="FecR"/>
    <property type="match status" value="1"/>
</dbReference>
<reference evidence="3 4" key="1">
    <citation type="submission" date="2023-09" db="EMBL/GenBank/DDBJ databases">
        <authorList>
            <person name="Rey-Velasco X."/>
        </authorList>
    </citation>
    <scope>NUCLEOTIDE SEQUENCE [LARGE SCALE GENOMIC DNA]</scope>
    <source>
        <strain evidence="3 4">P050</strain>
    </source>
</reference>
<dbReference type="EMBL" id="JAVRHV010000001">
    <property type="protein sequence ID" value="MDT0552652.1"/>
    <property type="molecule type" value="Genomic_DNA"/>
</dbReference>
<comment type="caution">
    <text evidence="3">The sequence shown here is derived from an EMBL/GenBank/DDBJ whole genome shotgun (WGS) entry which is preliminary data.</text>
</comment>
<evidence type="ECO:0000313" key="4">
    <source>
        <dbReference type="Proteomes" id="UP001252186"/>
    </source>
</evidence>
<evidence type="ECO:0000256" key="1">
    <source>
        <dbReference type="SAM" id="Phobius"/>
    </source>
</evidence>
<feature type="domain" description="FecR protein" evidence="2">
    <location>
        <begin position="100"/>
        <end position="191"/>
    </location>
</feature>
<evidence type="ECO:0000313" key="3">
    <source>
        <dbReference type="EMBL" id="MDT0552652.1"/>
    </source>
</evidence>
<dbReference type="Proteomes" id="UP001252186">
    <property type="component" value="Unassembled WGS sequence"/>
</dbReference>
<name>A0ABU2Y368_9FLAO</name>
<dbReference type="Gene3D" id="2.60.120.1440">
    <property type="match status" value="1"/>
</dbReference>
<keyword evidence="1" id="KW-0472">Membrane</keyword>
<proteinExistence type="predicted"/>
<protein>
    <submittedName>
        <fullName evidence="3">FecR family protein</fullName>
    </submittedName>
</protein>
<keyword evidence="1" id="KW-0812">Transmembrane</keyword>
<evidence type="ECO:0000259" key="2">
    <source>
        <dbReference type="Pfam" id="PF04773"/>
    </source>
</evidence>
<keyword evidence="1" id="KW-1133">Transmembrane helix</keyword>